<dbReference type="CDD" id="cd08300">
    <property type="entry name" value="alcohol_DH_class_III"/>
    <property type="match status" value="1"/>
</dbReference>
<evidence type="ECO:0000313" key="15">
    <source>
        <dbReference type="Proteomes" id="UP001467690"/>
    </source>
</evidence>
<dbReference type="RefSeq" id="WP_143870454.1">
    <property type="nucleotide sequence ID" value="NZ_CP041660.1"/>
</dbReference>
<dbReference type="SUPFAM" id="SSF51735">
    <property type="entry name" value="NAD(P)-binding Rossmann-fold domains"/>
    <property type="match status" value="1"/>
</dbReference>
<dbReference type="EMBL" id="JBELOE010000212">
    <property type="protein sequence ID" value="MER2492494.1"/>
    <property type="molecule type" value="Genomic_DNA"/>
</dbReference>
<comment type="catalytic activity">
    <reaction evidence="7">
        <text>S-(hydroxymethyl)glutathione + NADP(+) = S-formylglutathione + NADPH + H(+)</text>
        <dbReference type="Rhea" id="RHEA:19981"/>
        <dbReference type="ChEBI" id="CHEBI:15378"/>
        <dbReference type="ChEBI" id="CHEBI:57688"/>
        <dbReference type="ChEBI" id="CHEBI:57783"/>
        <dbReference type="ChEBI" id="CHEBI:58349"/>
        <dbReference type="ChEBI" id="CHEBI:58758"/>
        <dbReference type="EC" id="1.1.1.284"/>
    </reaction>
</comment>
<feature type="domain" description="Alcohol dehydrogenase-like N-terminal" evidence="13">
    <location>
        <begin position="32"/>
        <end position="160"/>
    </location>
</feature>
<evidence type="ECO:0000256" key="4">
    <source>
        <dbReference type="ARBA" id="ARBA00022833"/>
    </source>
</evidence>
<protein>
    <recommendedName>
        <fullName evidence="11">S-(hydroxymethyl)glutathione dehydrogenase</fullName>
        <ecNumber evidence="11">1.1.1.284</ecNumber>
    </recommendedName>
</protein>
<evidence type="ECO:0000256" key="2">
    <source>
        <dbReference type="ARBA" id="ARBA00010902"/>
    </source>
</evidence>
<dbReference type="SUPFAM" id="SSF50129">
    <property type="entry name" value="GroES-like"/>
    <property type="match status" value="2"/>
</dbReference>
<evidence type="ECO:0000256" key="6">
    <source>
        <dbReference type="ARBA" id="ARBA00023027"/>
    </source>
</evidence>
<evidence type="ECO:0000256" key="9">
    <source>
        <dbReference type="ARBA" id="ARBA00049164"/>
    </source>
</evidence>
<dbReference type="Pfam" id="PF00107">
    <property type="entry name" value="ADH_zinc_N"/>
    <property type="match status" value="1"/>
</dbReference>
<feature type="domain" description="Alcohol dehydrogenase-like C-terminal" evidence="12">
    <location>
        <begin position="202"/>
        <end position="333"/>
    </location>
</feature>
<keyword evidence="4 11" id="KW-0862">Zinc</keyword>
<keyword evidence="6 11" id="KW-0520">NAD</keyword>
<dbReference type="InterPro" id="IPR036291">
    <property type="entry name" value="NAD(P)-bd_dom_sf"/>
</dbReference>
<dbReference type="InterPro" id="IPR013154">
    <property type="entry name" value="ADH-like_N"/>
</dbReference>
<evidence type="ECO:0000256" key="11">
    <source>
        <dbReference type="RuleBase" id="RU362016"/>
    </source>
</evidence>
<dbReference type="Gene3D" id="3.90.180.10">
    <property type="entry name" value="Medium-chain alcohol dehydrogenases, catalytic domain"/>
    <property type="match status" value="1"/>
</dbReference>
<dbReference type="EC" id="1.1.1.284" evidence="11"/>
<evidence type="ECO:0000256" key="10">
    <source>
        <dbReference type="ARBA" id="ARBA00049243"/>
    </source>
</evidence>
<evidence type="ECO:0000256" key="1">
    <source>
        <dbReference type="ARBA" id="ARBA00001947"/>
    </source>
</evidence>
<accession>A0ABV1RHZ4</accession>
<dbReference type="InterPro" id="IPR013149">
    <property type="entry name" value="ADH-like_C"/>
</dbReference>
<comment type="cofactor">
    <cofactor evidence="1 11">
        <name>Zn(2+)</name>
        <dbReference type="ChEBI" id="CHEBI:29105"/>
    </cofactor>
</comment>
<evidence type="ECO:0000256" key="5">
    <source>
        <dbReference type="ARBA" id="ARBA00023002"/>
    </source>
</evidence>
<proteinExistence type="inferred from homology"/>
<dbReference type="PANTHER" id="PTHR43880:SF12">
    <property type="entry name" value="ALCOHOL DEHYDROGENASE CLASS-3"/>
    <property type="match status" value="1"/>
</dbReference>
<keyword evidence="5 11" id="KW-0560">Oxidoreductase</keyword>
<evidence type="ECO:0000259" key="12">
    <source>
        <dbReference type="Pfam" id="PF00107"/>
    </source>
</evidence>
<comment type="similarity">
    <text evidence="2 11">Belongs to the zinc-containing alcohol dehydrogenase family. Class-III subfamily.</text>
</comment>
<keyword evidence="15" id="KW-1185">Reference proteome</keyword>
<dbReference type="InterPro" id="IPR011032">
    <property type="entry name" value="GroES-like_sf"/>
</dbReference>
<dbReference type="Proteomes" id="UP001467690">
    <property type="component" value="Unassembled WGS sequence"/>
</dbReference>
<organism evidence="14 15">
    <name type="scientific">Catenovulum sediminis</name>
    <dbReference type="NCBI Taxonomy" id="1740262"/>
    <lineage>
        <taxon>Bacteria</taxon>
        <taxon>Pseudomonadati</taxon>
        <taxon>Pseudomonadota</taxon>
        <taxon>Gammaproteobacteria</taxon>
        <taxon>Alteromonadales</taxon>
        <taxon>Alteromonadaceae</taxon>
        <taxon>Catenovulum</taxon>
    </lineage>
</organism>
<evidence type="ECO:0000259" key="13">
    <source>
        <dbReference type="Pfam" id="PF08240"/>
    </source>
</evidence>
<dbReference type="InterPro" id="IPR002328">
    <property type="entry name" value="ADH_Zn_CS"/>
</dbReference>
<comment type="catalytic activity">
    <reaction evidence="10">
        <text>a primary alcohol + NAD(+) = an aldehyde + NADH + H(+)</text>
        <dbReference type="Rhea" id="RHEA:10736"/>
        <dbReference type="ChEBI" id="CHEBI:15378"/>
        <dbReference type="ChEBI" id="CHEBI:15734"/>
        <dbReference type="ChEBI" id="CHEBI:17478"/>
        <dbReference type="ChEBI" id="CHEBI:57540"/>
        <dbReference type="ChEBI" id="CHEBI:57945"/>
        <dbReference type="EC" id="1.1.1.1"/>
    </reaction>
</comment>
<dbReference type="NCBIfam" id="TIGR02818">
    <property type="entry name" value="adh_III_F_hyde"/>
    <property type="match status" value="1"/>
</dbReference>
<keyword evidence="3 11" id="KW-0479">Metal-binding</keyword>
<dbReference type="PANTHER" id="PTHR43880">
    <property type="entry name" value="ALCOHOL DEHYDROGENASE"/>
    <property type="match status" value="1"/>
</dbReference>
<gene>
    <name evidence="14" type="ORF">ABS311_11465</name>
</gene>
<dbReference type="InterPro" id="IPR014183">
    <property type="entry name" value="ADH_3"/>
</dbReference>
<evidence type="ECO:0000313" key="14">
    <source>
        <dbReference type="EMBL" id="MER2492494.1"/>
    </source>
</evidence>
<comment type="caution">
    <text evidence="14">The sequence shown here is derived from an EMBL/GenBank/DDBJ whole genome shotgun (WGS) entry which is preliminary data.</text>
</comment>
<dbReference type="PROSITE" id="PS00059">
    <property type="entry name" value="ADH_ZINC"/>
    <property type="match status" value="1"/>
</dbReference>
<evidence type="ECO:0000256" key="8">
    <source>
        <dbReference type="ARBA" id="ARBA00048110"/>
    </source>
</evidence>
<name>A0ABV1RHZ4_9ALTE</name>
<reference evidence="14 15" key="1">
    <citation type="submission" date="2024-06" db="EMBL/GenBank/DDBJ databases">
        <authorList>
            <person name="Chen R.Y."/>
        </authorList>
    </citation>
    <scope>NUCLEOTIDE SEQUENCE [LARGE SCALE GENOMIC DNA]</scope>
    <source>
        <strain evidence="14 15">D2</strain>
    </source>
</reference>
<dbReference type="Pfam" id="PF08240">
    <property type="entry name" value="ADH_N"/>
    <property type="match status" value="1"/>
</dbReference>
<dbReference type="Gene3D" id="3.40.50.720">
    <property type="entry name" value="NAD(P)-binding Rossmann-like Domain"/>
    <property type="match status" value="1"/>
</dbReference>
<comment type="catalytic activity">
    <reaction evidence="8 11">
        <text>S-(hydroxymethyl)glutathione + NAD(+) = S-formylglutathione + NADH + H(+)</text>
        <dbReference type="Rhea" id="RHEA:19985"/>
        <dbReference type="ChEBI" id="CHEBI:15378"/>
        <dbReference type="ChEBI" id="CHEBI:57540"/>
        <dbReference type="ChEBI" id="CHEBI:57688"/>
        <dbReference type="ChEBI" id="CHEBI:57945"/>
        <dbReference type="ChEBI" id="CHEBI:58758"/>
        <dbReference type="EC" id="1.1.1.284"/>
    </reaction>
</comment>
<evidence type="ECO:0000256" key="7">
    <source>
        <dbReference type="ARBA" id="ARBA00047793"/>
    </source>
</evidence>
<sequence>MSEQFIKSRAAVAWKAGEPLKIEEIDVMLPKKGEVLVKIKSTGVCHTDAYTLSGDDPEGNFPCILGHEGGGIVEQVGEGVTSVKVGDHVIPLYTPECGECKFCLSGKTNLCQKIRSTQGKGLMPDGTTRFYKDGQPIFHYMGTSTFSEYTVLPEISLAKVNPEAPLEEVCLLGCGVTTGMGAVKNTAKVEEGATVAVFGLGGIGLAVIIGAVKAKASKIIAVDINPDKFELAKKLGATDCINPKDYDKAIQEVIVEQTDGGVDYSFECIGNVEVMRSALECCHKGWGESVIIGVAGSGQEISTRPFQLVTGRVWRGSAFGGVKGRSELPGYVERYLKGEFKLSDFITHNMPLQEINQAFDLLHQGKSIRTVIHFEE</sequence>
<evidence type="ECO:0000256" key="3">
    <source>
        <dbReference type="ARBA" id="ARBA00022723"/>
    </source>
</evidence>
<comment type="catalytic activity">
    <reaction evidence="9">
        <text>a secondary alcohol + NAD(+) = a ketone + NADH + H(+)</text>
        <dbReference type="Rhea" id="RHEA:10740"/>
        <dbReference type="ChEBI" id="CHEBI:15378"/>
        <dbReference type="ChEBI" id="CHEBI:17087"/>
        <dbReference type="ChEBI" id="CHEBI:35681"/>
        <dbReference type="ChEBI" id="CHEBI:57540"/>
        <dbReference type="ChEBI" id="CHEBI:57945"/>
        <dbReference type="EC" id="1.1.1.1"/>
    </reaction>
</comment>